<gene>
    <name evidence="2" type="ORF">N0F65_010206</name>
</gene>
<comment type="caution">
    <text evidence="2">The sequence shown here is derived from an EMBL/GenBank/DDBJ whole genome shotgun (WGS) entry which is preliminary data.</text>
</comment>
<dbReference type="PANTHER" id="PTHR19303:SF74">
    <property type="entry name" value="POGO TRANSPOSABLE ELEMENT WITH KRAB DOMAIN"/>
    <property type="match status" value="1"/>
</dbReference>
<dbReference type="EMBL" id="DAKRPA010000297">
    <property type="protein sequence ID" value="DAZ93711.1"/>
    <property type="molecule type" value="Genomic_DNA"/>
</dbReference>
<reference evidence="2" key="1">
    <citation type="submission" date="2022-11" db="EMBL/GenBank/DDBJ databases">
        <authorList>
            <person name="Morgan W.R."/>
            <person name="Tartar A."/>
        </authorList>
    </citation>
    <scope>NUCLEOTIDE SEQUENCE</scope>
    <source>
        <strain evidence="2">ARSEF 373</strain>
    </source>
</reference>
<dbReference type="GO" id="GO:0005634">
    <property type="term" value="C:nucleus"/>
    <property type="evidence" value="ECO:0007669"/>
    <property type="project" value="TreeGrafter"/>
</dbReference>
<name>A0AAV2YJI7_9STRA</name>
<feature type="domain" description="DDE-1" evidence="1">
    <location>
        <begin position="148"/>
        <end position="276"/>
    </location>
</feature>
<evidence type="ECO:0000313" key="2">
    <source>
        <dbReference type="EMBL" id="DAZ93711.1"/>
    </source>
</evidence>
<dbReference type="Pfam" id="PF03184">
    <property type="entry name" value="DDE_1"/>
    <property type="match status" value="1"/>
</dbReference>
<sequence length="380" mass="42311">MNREGTTQRPPGSAPRLAIGAENDIKDWPYTRKMLLHKGQEVHREMYGATRALGRIGRGWCDRFLNRYPTLTMGNAVYITRHCCFVFCRCARAIIEDNIGPSRIFNMDETAFIKAELANQLEHFTKIAARGSSNVWCTTIETRFHLTIVACRAADGYLLPPLFIVPGKRLSRDVLDGCKVPGAIITTAEASFMTTEVMVAWCPDFKQAAPNVDGVSSHMDVEIDQVAAEVGVRLVQLPANASHLLQPMDLAVFKGFKGTLKYEIFKHMTATAKDLVVKEESCSTCISRLAYQSGSPKTSLLASRCWQSAHVVADKVQAAVHVQDNGTKNQAESPLWLKARDAVRTQVQVLSPPPSRNQEKRKTVDVKRRLLTSDHINDED</sequence>
<evidence type="ECO:0000313" key="3">
    <source>
        <dbReference type="Proteomes" id="UP001146120"/>
    </source>
</evidence>
<reference evidence="2" key="2">
    <citation type="journal article" date="2023" name="Microbiol Resour">
        <title>Decontamination and Annotation of the Draft Genome Sequence of the Oomycete Lagenidium giganteum ARSEF 373.</title>
        <authorList>
            <person name="Morgan W.R."/>
            <person name="Tartar A."/>
        </authorList>
    </citation>
    <scope>NUCLEOTIDE SEQUENCE</scope>
    <source>
        <strain evidence="2">ARSEF 373</strain>
    </source>
</reference>
<keyword evidence="3" id="KW-1185">Reference proteome</keyword>
<accession>A0AAV2YJI7</accession>
<organism evidence="2 3">
    <name type="scientific">Lagenidium giganteum</name>
    <dbReference type="NCBI Taxonomy" id="4803"/>
    <lineage>
        <taxon>Eukaryota</taxon>
        <taxon>Sar</taxon>
        <taxon>Stramenopiles</taxon>
        <taxon>Oomycota</taxon>
        <taxon>Peronosporomycetes</taxon>
        <taxon>Pythiales</taxon>
        <taxon>Pythiaceae</taxon>
    </lineage>
</organism>
<dbReference type="GO" id="GO:0003677">
    <property type="term" value="F:DNA binding"/>
    <property type="evidence" value="ECO:0007669"/>
    <property type="project" value="TreeGrafter"/>
</dbReference>
<dbReference type="Proteomes" id="UP001146120">
    <property type="component" value="Unassembled WGS sequence"/>
</dbReference>
<dbReference type="InterPro" id="IPR050863">
    <property type="entry name" value="CenT-Element_Derived"/>
</dbReference>
<dbReference type="InterPro" id="IPR004875">
    <property type="entry name" value="DDE_SF_endonuclease_dom"/>
</dbReference>
<dbReference type="PANTHER" id="PTHR19303">
    <property type="entry name" value="TRANSPOSON"/>
    <property type="match status" value="1"/>
</dbReference>
<evidence type="ECO:0000259" key="1">
    <source>
        <dbReference type="Pfam" id="PF03184"/>
    </source>
</evidence>
<protein>
    <recommendedName>
        <fullName evidence="1">DDE-1 domain-containing protein</fullName>
    </recommendedName>
</protein>
<proteinExistence type="predicted"/>
<dbReference type="AlphaFoldDB" id="A0AAV2YJI7"/>